<comment type="caution">
    <text evidence="5">The sequence shown here is derived from an EMBL/GenBank/DDBJ whole genome shotgun (WGS) entry which is preliminary data.</text>
</comment>
<dbReference type="PANTHER" id="PTHR12684:SF2">
    <property type="entry name" value="TRNA 2'-PHOSPHOTRANSFERASE 1"/>
    <property type="match status" value="1"/>
</dbReference>
<sequence length="108" mass="11781">MRNSAQILVYIDVQKAMDAGIKFFMSANGVVLTEGDSKGYLRPEFFARVVTKENEPILDWKQPATQTSSSAINQETGESPDGESTTAIINSATDPIEDVQQKTDALVL</sequence>
<keyword evidence="6" id="KW-1185">Reference proteome</keyword>
<organism evidence="5 6">
    <name type="scientific">Hermanssonia centrifuga</name>
    <dbReference type="NCBI Taxonomy" id="98765"/>
    <lineage>
        <taxon>Eukaryota</taxon>
        <taxon>Fungi</taxon>
        <taxon>Dikarya</taxon>
        <taxon>Basidiomycota</taxon>
        <taxon>Agaricomycotina</taxon>
        <taxon>Agaricomycetes</taxon>
        <taxon>Polyporales</taxon>
        <taxon>Meruliaceae</taxon>
        <taxon>Hermanssonia</taxon>
    </lineage>
</organism>
<evidence type="ECO:0000313" key="6">
    <source>
        <dbReference type="Proteomes" id="UP000186601"/>
    </source>
</evidence>
<evidence type="ECO:0000313" key="5">
    <source>
        <dbReference type="EMBL" id="PSR82581.1"/>
    </source>
</evidence>
<proteinExistence type="inferred from homology"/>
<keyword evidence="3" id="KW-0520">NAD</keyword>
<dbReference type="EMBL" id="MLYV02000581">
    <property type="protein sequence ID" value="PSR82581.1"/>
    <property type="molecule type" value="Genomic_DNA"/>
</dbReference>
<name>A0A2R6P168_9APHY</name>
<dbReference type="GO" id="GO:0000215">
    <property type="term" value="F:tRNA 2'-phosphotransferase activity"/>
    <property type="evidence" value="ECO:0007669"/>
    <property type="project" value="TreeGrafter"/>
</dbReference>
<evidence type="ECO:0000256" key="4">
    <source>
        <dbReference type="SAM" id="MobiDB-lite"/>
    </source>
</evidence>
<dbReference type="AlphaFoldDB" id="A0A2R6P168"/>
<dbReference type="InterPro" id="IPR002745">
    <property type="entry name" value="Ptrans_KptA/Tpt1"/>
</dbReference>
<dbReference type="Proteomes" id="UP000186601">
    <property type="component" value="Unassembled WGS sequence"/>
</dbReference>
<reference evidence="5 6" key="1">
    <citation type="submission" date="2018-02" db="EMBL/GenBank/DDBJ databases">
        <title>Genome sequence of the basidiomycete white-rot fungus Phlebia centrifuga.</title>
        <authorList>
            <person name="Granchi Z."/>
            <person name="Peng M."/>
            <person name="de Vries R.P."/>
            <person name="Hilden K."/>
            <person name="Makela M.R."/>
            <person name="Grigoriev I."/>
            <person name="Riley R."/>
        </authorList>
    </citation>
    <scope>NUCLEOTIDE SEQUENCE [LARGE SCALE GENOMIC DNA]</scope>
    <source>
        <strain evidence="5 6">FBCC195</strain>
    </source>
</reference>
<evidence type="ECO:0000256" key="1">
    <source>
        <dbReference type="ARBA" id="ARBA00009836"/>
    </source>
</evidence>
<dbReference type="InterPro" id="IPR042081">
    <property type="entry name" value="RNA_2'-PTrans_C"/>
</dbReference>
<feature type="compositionally biased region" description="Polar residues" evidence="4">
    <location>
        <begin position="63"/>
        <end position="93"/>
    </location>
</feature>
<dbReference type="STRING" id="98765.A0A2R6P168"/>
<dbReference type="OrthoDB" id="419694at2759"/>
<dbReference type="PANTHER" id="PTHR12684">
    <property type="entry name" value="PUTATIVE PHOSPHOTRANSFERASE"/>
    <property type="match status" value="1"/>
</dbReference>
<dbReference type="Gene3D" id="3.20.170.30">
    <property type="match status" value="1"/>
</dbReference>
<accession>A0A2R6P168</accession>
<protein>
    <submittedName>
        <fullName evidence="5">Uncharacterized protein</fullName>
    </submittedName>
</protein>
<gene>
    <name evidence="5" type="ORF">PHLCEN_2v6014</name>
</gene>
<keyword evidence="2" id="KW-0808">Transferase</keyword>
<dbReference type="SUPFAM" id="SSF56399">
    <property type="entry name" value="ADP-ribosylation"/>
    <property type="match status" value="1"/>
</dbReference>
<dbReference type="GO" id="GO:0006388">
    <property type="term" value="P:tRNA splicing, via endonucleolytic cleavage and ligation"/>
    <property type="evidence" value="ECO:0007669"/>
    <property type="project" value="TreeGrafter"/>
</dbReference>
<comment type="similarity">
    <text evidence="1">Belongs to the KptA/TPT1 family.</text>
</comment>
<dbReference type="Pfam" id="PF01885">
    <property type="entry name" value="PTS_2-RNA"/>
    <property type="match status" value="1"/>
</dbReference>
<evidence type="ECO:0000256" key="3">
    <source>
        <dbReference type="ARBA" id="ARBA00023027"/>
    </source>
</evidence>
<feature type="region of interest" description="Disordered" evidence="4">
    <location>
        <begin position="57"/>
        <end position="94"/>
    </location>
</feature>
<evidence type="ECO:0000256" key="2">
    <source>
        <dbReference type="ARBA" id="ARBA00022679"/>
    </source>
</evidence>